<gene>
    <name evidence="2" type="ORF">QNH39_18705</name>
</gene>
<sequence>MKTYLYERLKHILWLLCGAILGYLTHYFRTRTFTLTSDKLFFLKAILIGFVIIEVISLFSWLYKRIKHNNQ</sequence>
<keyword evidence="1" id="KW-0472">Membrane</keyword>
<feature type="transmembrane region" description="Helical" evidence="1">
    <location>
        <begin position="41"/>
        <end position="63"/>
    </location>
</feature>
<evidence type="ECO:0000313" key="2">
    <source>
        <dbReference type="EMBL" id="WHY84669.1"/>
    </source>
</evidence>
<evidence type="ECO:0000313" key="3">
    <source>
        <dbReference type="Proteomes" id="UP001178288"/>
    </source>
</evidence>
<organism evidence="2 3">
    <name type="scientific">Neobacillus novalis</name>
    <dbReference type="NCBI Taxonomy" id="220687"/>
    <lineage>
        <taxon>Bacteria</taxon>
        <taxon>Bacillati</taxon>
        <taxon>Bacillota</taxon>
        <taxon>Bacilli</taxon>
        <taxon>Bacillales</taxon>
        <taxon>Bacillaceae</taxon>
        <taxon>Neobacillus</taxon>
    </lineage>
</organism>
<evidence type="ECO:0000256" key="1">
    <source>
        <dbReference type="SAM" id="Phobius"/>
    </source>
</evidence>
<reference evidence="2" key="1">
    <citation type="submission" date="2023-05" db="EMBL/GenBank/DDBJ databases">
        <title>Comparative genomics of Bacillaceae isolates and their secondary metabolite potential.</title>
        <authorList>
            <person name="Song L."/>
            <person name="Nielsen L.J."/>
            <person name="Mohite O."/>
            <person name="Xu X."/>
            <person name="Weber T."/>
            <person name="Kovacs A.T."/>
        </authorList>
    </citation>
    <scope>NUCLEOTIDE SEQUENCE</scope>
    <source>
        <strain evidence="2">XLM17</strain>
    </source>
</reference>
<keyword evidence="1" id="KW-0812">Transmembrane</keyword>
<name>A0AA95MM05_9BACI</name>
<dbReference type="Proteomes" id="UP001178288">
    <property type="component" value="Chromosome"/>
</dbReference>
<keyword evidence="3" id="KW-1185">Reference proteome</keyword>
<dbReference type="RefSeq" id="WP_066089942.1">
    <property type="nucleotide sequence ID" value="NZ_CP126114.1"/>
</dbReference>
<proteinExistence type="predicted"/>
<dbReference type="KEGG" id="nnv:QNH39_18705"/>
<keyword evidence="1" id="KW-1133">Transmembrane helix</keyword>
<dbReference type="EMBL" id="CP126114">
    <property type="protein sequence ID" value="WHY84669.1"/>
    <property type="molecule type" value="Genomic_DNA"/>
</dbReference>
<dbReference type="AlphaFoldDB" id="A0AA95MM05"/>
<accession>A0AA95MM05</accession>
<feature type="transmembrane region" description="Helical" evidence="1">
    <location>
        <begin position="12"/>
        <end position="29"/>
    </location>
</feature>
<protein>
    <submittedName>
        <fullName evidence="2">Uncharacterized protein</fullName>
    </submittedName>
</protein>